<dbReference type="PANTHER" id="PTHR38409">
    <property type="entry name" value="MDM10-COMPLEMENTING PROTEIN 1"/>
    <property type="match status" value="1"/>
</dbReference>
<dbReference type="PANTHER" id="PTHR38409:SF1">
    <property type="entry name" value="MITOCHONDRIAL ADAPTER PROTEIN MCP1"/>
    <property type="match status" value="1"/>
</dbReference>
<dbReference type="EMBL" id="KN846990">
    <property type="protein sequence ID" value="KIW91881.1"/>
    <property type="molecule type" value="Genomic_DNA"/>
</dbReference>
<evidence type="ECO:0000313" key="5">
    <source>
        <dbReference type="Proteomes" id="UP000053789"/>
    </source>
</evidence>
<dbReference type="Pfam" id="PF07950">
    <property type="entry name" value="MCP1_TM"/>
    <property type="match status" value="1"/>
</dbReference>
<dbReference type="RefSeq" id="XP_016618550.1">
    <property type="nucleotide sequence ID" value="XM_016765581.1"/>
</dbReference>
<dbReference type="GO" id="GO:0005741">
    <property type="term" value="C:mitochondrial outer membrane"/>
    <property type="evidence" value="ECO:0007669"/>
    <property type="project" value="TreeGrafter"/>
</dbReference>
<feature type="compositionally biased region" description="Polar residues" evidence="1">
    <location>
        <begin position="8"/>
        <end position="18"/>
    </location>
</feature>
<feature type="transmembrane region" description="Helical" evidence="2">
    <location>
        <begin position="173"/>
        <end position="195"/>
    </location>
</feature>
<proteinExistence type="predicted"/>
<feature type="transmembrane region" description="Helical" evidence="2">
    <location>
        <begin position="128"/>
        <end position="147"/>
    </location>
</feature>
<dbReference type="InterPro" id="IPR012472">
    <property type="entry name" value="MCP1_TM"/>
</dbReference>
<keyword evidence="2" id="KW-0472">Membrane</keyword>
<keyword evidence="2" id="KW-1133">Transmembrane helix</keyword>
<dbReference type="GO" id="GO:0007005">
    <property type="term" value="P:mitochondrion organization"/>
    <property type="evidence" value="ECO:0007669"/>
    <property type="project" value="TreeGrafter"/>
</dbReference>
<feature type="transmembrane region" description="Helical" evidence="2">
    <location>
        <begin position="274"/>
        <end position="294"/>
    </location>
</feature>
<accession>A0A0D2EPH8</accession>
<dbReference type="Proteomes" id="UP000053789">
    <property type="component" value="Unassembled WGS sequence"/>
</dbReference>
<keyword evidence="5" id="KW-1185">Reference proteome</keyword>
<reference evidence="4" key="1">
    <citation type="submission" date="2015-01" db="EMBL/GenBank/DDBJ databases">
        <title>The Genome Sequence of Cladophialophora bantiana CBS 173.52.</title>
        <authorList>
            <consortium name="The Broad Institute Genomics Platform"/>
            <person name="Cuomo C."/>
            <person name="de Hoog S."/>
            <person name="Gorbushina A."/>
            <person name="Stielow B."/>
            <person name="Teixiera M."/>
            <person name="Abouelleil A."/>
            <person name="Chapman S.B."/>
            <person name="Priest M."/>
            <person name="Young S.K."/>
            <person name="Wortman J."/>
            <person name="Nusbaum C."/>
            <person name="Birren B."/>
        </authorList>
    </citation>
    <scope>NUCLEOTIDE SEQUENCE [LARGE SCALE GENOMIC DNA]</scope>
    <source>
        <strain evidence="4">CBS 173.52</strain>
    </source>
</reference>
<feature type="transmembrane region" description="Helical" evidence="2">
    <location>
        <begin position="225"/>
        <end position="243"/>
    </location>
</feature>
<evidence type="ECO:0000256" key="1">
    <source>
        <dbReference type="SAM" id="MobiDB-lite"/>
    </source>
</evidence>
<dbReference type="OrthoDB" id="10259513at2759"/>
<dbReference type="GO" id="GO:0055088">
    <property type="term" value="P:lipid homeostasis"/>
    <property type="evidence" value="ECO:0007669"/>
    <property type="project" value="InterPro"/>
</dbReference>
<dbReference type="HOGENOM" id="CLU_060790_0_0_1"/>
<feature type="domain" description="Mitochondrial adapter protein MCP1 transmembrane" evidence="3">
    <location>
        <begin position="188"/>
        <end position="298"/>
    </location>
</feature>
<dbReference type="VEuPathDB" id="FungiDB:Z519_07851"/>
<dbReference type="InterPro" id="IPR039960">
    <property type="entry name" value="MCP1"/>
</dbReference>
<feature type="region of interest" description="Disordered" evidence="1">
    <location>
        <begin position="1"/>
        <end position="28"/>
    </location>
</feature>
<evidence type="ECO:0000313" key="4">
    <source>
        <dbReference type="EMBL" id="KIW91881.1"/>
    </source>
</evidence>
<keyword evidence="2" id="KW-0812">Transmembrane</keyword>
<dbReference type="AlphaFoldDB" id="A0A0D2EPH8"/>
<protein>
    <recommendedName>
        <fullName evidence="3">Mitochondrial adapter protein MCP1 transmembrane domain-containing protein</fullName>
    </recommendedName>
</protein>
<gene>
    <name evidence="4" type="ORF">Z519_07851</name>
</gene>
<evidence type="ECO:0000259" key="3">
    <source>
        <dbReference type="Pfam" id="PF07950"/>
    </source>
</evidence>
<name>A0A0D2EPH8_CLAB1</name>
<dbReference type="GeneID" id="27700779"/>
<organism evidence="4 5">
    <name type="scientific">Cladophialophora bantiana (strain ATCC 10958 / CBS 173.52 / CDC B-1940 / NIH 8579)</name>
    <name type="common">Xylohypha bantiana</name>
    <dbReference type="NCBI Taxonomy" id="1442370"/>
    <lineage>
        <taxon>Eukaryota</taxon>
        <taxon>Fungi</taxon>
        <taxon>Dikarya</taxon>
        <taxon>Ascomycota</taxon>
        <taxon>Pezizomycotina</taxon>
        <taxon>Eurotiomycetes</taxon>
        <taxon>Chaetothyriomycetidae</taxon>
        <taxon>Chaetothyriales</taxon>
        <taxon>Herpotrichiellaceae</taxon>
        <taxon>Cladophialophora</taxon>
    </lineage>
</organism>
<evidence type="ECO:0000256" key="2">
    <source>
        <dbReference type="SAM" id="Phobius"/>
    </source>
</evidence>
<sequence>MADLPPLSMQNTRGSMSSVPMHEVEPSPFDDYDNADVPDYPTNPSDIETSKLPLTSHSTTNWLGLTPARTLHILSAIQKYSVLPFSAYLTMHYTNTALIPLVTRSAREADKYLLLTRPYYQSFPLEPLLIFVPVITHVASGIALRLYRRSIAARRHGAETLSQRRKMKSKIPWPKLSLTSAAGYALYPMFIAHVLSMRIIPKKIDGSSASVGLRYFAHGIAQDPYIGMAGYALFVGFASYHVVSGAAKFLRLSAEYIIGGGEDGRIQRLWRQRIVNGVVATMASLWIAGGLGIVGTAGRGIGWEASHWDKIYRAVPLIGRMF</sequence>